<dbReference type="PANTHER" id="PTHR39594">
    <property type="entry name" value="PROTEIN YCHQ"/>
    <property type="match status" value="1"/>
</dbReference>
<name>A0A1H5V3H5_9VIBR</name>
<evidence type="ECO:0000256" key="1">
    <source>
        <dbReference type="SAM" id="Phobius"/>
    </source>
</evidence>
<dbReference type="InterPro" id="IPR007360">
    <property type="entry name" value="SirB"/>
</dbReference>
<dbReference type="Pfam" id="PF04247">
    <property type="entry name" value="SirB"/>
    <property type="match status" value="1"/>
</dbReference>
<gene>
    <name evidence="2" type="ORF">SAMN04488244_10428</name>
</gene>
<protein>
    <submittedName>
        <fullName evidence="2">Uncharacterized membrane protein SirB2</fullName>
    </submittedName>
</protein>
<feature type="transmembrane region" description="Helical" evidence="1">
    <location>
        <begin position="45"/>
        <end position="64"/>
    </location>
</feature>
<accession>A0A1H5V3H5</accession>
<evidence type="ECO:0000313" key="3">
    <source>
        <dbReference type="Proteomes" id="UP000236721"/>
    </source>
</evidence>
<reference evidence="3" key="1">
    <citation type="submission" date="2016-10" db="EMBL/GenBank/DDBJ databases">
        <authorList>
            <person name="Varghese N."/>
            <person name="Submissions S."/>
        </authorList>
    </citation>
    <scope>NUCLEOTIDE SEQUENCE [LARGE SCALE GENOMIC DNA]</scope>
    <source>
        <strain evidence="3">CGMCC 1.7062</strain>
    </source>
</reference>
<feature type="transmembrane region" description="Helical" evidence="1">
    <location>
        <begin position="70"/>
        <end position="89"/>
    </location>
</feature>
<keyword evidence="1" id="KW-1133">Transmembrane helix</keyword>
<dbReference type="PIRSF" id="PIRSF005610">
    <property type="entry name" value="SirB"/>
    <property type="match status" value="1"/>
</dbReference>
<dbReference type="EMBL" id="FNVG01000004">
    <property type="protein sequence ID" value="SEF81756.1"/>
    <property type="molecule type" value="Genomic_DNA"/>
</dbReference>
<keyword evidence="3" id="KW-1185">Reference proteome</keyword>
<feature type="transmembrane region" description="Helical" evidence="1">
    <location>
        <begin position="101"/>
        <end position="119"/>
    </location>
</feature>
<proteinExistence type="predicted"/>
<sequence>MYTLILKSHLALILLSFISFLLRAWWGYRESALMENKFALAMHKLLTLLMLLSAGMLCVTINQYPFVDSWLTEKFLLLLAYVGSAMLVFRPHQSKASRTILASLTCVIFVAIFAIGKLHTPLILG</sequence>
<evidence type="ECO:0000313" key="2">
    <source>
        <dbReference type="EMBL" id="SEF81756.1"/>
    </source>
</evidence>
<organism evidence="2 3">
    <name type="scientific">Vibrio hangzhouensis</name>
    <dbReference type="NCBI Taxonomy" id="462991"/>
    <lineage>
        <taxon>Bacteria</taxon>
        <taxon>Pseudomonadati</taxon>
        <taxon>Pseudomonadota</taxon>
        <taxon>Gammaproteobacteria</taxon>
        <taxon>Vibrionales</taxon>
        <taxon>Vibrionaceae</taxon>
        <taxon>Vibrio</taxon>
    </lineage>
</organism>
<dbReference type="PANTHER" id="PTHR39594:SF1">
    <property type="entry name" value="PROTEIN YCHQ"/>
    <property type="match status" value="1"/>
</dbReference>
<keyword evidence="1" id="KW-0812">Transmembrane</keyword>
<dbReference type="Proteomes" id="UP000236721">
    <property type="component" value="Unassembled WGS sequence"/>
</dbReference>
<dbReference type="GO" id="GO:0005886">
    <property type="term" value="C:plasma membrane"/>
    <property type="evidence" value="ECO:0007669"/>
    <property type="project" value="TreeGrafter"/>
</dbReference>
<dbReference type="RefSeq" id="WP_103879309.1">
    <property type="nucleotide sequence ID" value="NZ_FNVG01000004.1"/>
</dbReference>
<feature type="transmembrane region" description="Helical" evidence="1">
    <location>
        <begin position="6"/>
        <end position="25"/>
    </location>
</feature>
<dbReference type="OrthoDB" id="5588650at2"/>
<dbReference type="AlphaFoldDB" id="A0A1H5V3H5"/>
<keyword evidence="1" id="KW-0472">Membrane</keyword>